<sequence>MAGQTLRSLVVSVSAETSAYQREMARAGRMGQSYLRTITNGNREAVSSWRSQEAAIAAQERALGSLTSAVGGYAKAMAGALAVGSLIHMSDEWGQISSRLKIATGSQNEFTEAQTRLMDIGKVTYKSFAENAELFIRITGVLKDYGGTANDALNVTEALSLGLAVSGTKGQATAAVIDQVSKSLEGGKLQGDGFNAVVTQAPRLLQALQDSLGKNRDELRKMSTDGKLTIDVVAKAWISQVGKMRKETDGMKTSVADAGIRMKDALLEYVGTVDDGVQVTTKLAAAINFAADNLSTLASVAAAGGIALIAKRGAEATRTLVVSTREAISASVGRAAAQVDAAAASLRVAQADVIAASRQVAFATTTAEATVAQRALTAAKIADLEASRALAVAQRSQAAAGSLIGRSASGIMGLLGGPVGLTALAAGTAASFLLFRDGANAANTAAIDLKRPISDLRKEWEGLGNAQRRPVLDKMIQEQAEAKKKAAEIVKEMQAVAQGPSGDYLGGQRFTANQYQRTAASGNFRRGIAGGVDIDQSTQNLVKNTGANKEVQGTLEALAAKYQENILKVGVLGDQIGALNGVMVDAKGAAEGVSAGLQSIKPPSAELVTAWEKRIASLTEKGAKFKDATSLGEVNRQGAIDNLDQTPEGKAILAKARAAATQADAEEKAKKAREESARVAKQASDKAKQDAKQLEDSYSRTLRSLNEQTEVHGRKTELAKIEFETTKGTLSKLDAAKKVELERAAIALDHLNSQKAYKDLMGDVQKQENSLLVTTKKRYEELNRINKQGGLKADQYRDGADAISKASIEKAPKFSGLDASVGGASGEMIKAAEAEATLKKWHDKQLAMQAELHAQKLTSEQQYLDRVAEINKTNQSRLADIQGAYKVAVIGAFSELSGQAADMVGKIAGEQSGAYKALFVAQKAFAVASIIMNAQIAAAKAPAELTILGGIPVGAALLASGYANAGMVAGMALAGFSEGGYTGPGGKFEPKGVVHGGEVVIRKEVVDQPGMKDYLIGLNRSGKPGYASGGFVGSPGISPAFTAPAVTAGGGSGAAPEIHLHINGDGSGGTVNSPEGYEQMGLALLATARSEMPKIARQVIQQEKGQNGLLDPNNRRNS</sequence>
<gene>
    <name evidence="3" type="ORF">ATI14_1776</name>
</gene>
<organism evidence="3 4">
    <name type="scientific">Pseudomonas tolaasii NCPPB 2192</name>
    <dbReference type="NCBI Taxonomy" id="564423"/>
    <lineage>
        <taxon>Bacteria</taxon>
        <taxon>Pseudomonadati</taxon>
        <taxon>Pseudomonadota</taxon>
        <taxon>Gammaproteobacteria</taxon>
        <taxon>Pseudomonadales</taxon>
        <taxon>Pseudomonadaceae</taxon>
        <taxon>Pseudomonas</taxon>
    </lineage>
</organism>
<evidence type="ECO:0000256" key="1">
    <source>
        <dbReference type="SAM" id="MobiDB-lite"/>
    </source>
</evidence>
<protein>
    <submittedName>
        <fullName evidence="3">Tape measure domain-containing protein</fullName>
    </submittedName>
</protein>
<dbReference type="InterPro" id="IPR013491">
    <property type="entry name" value="Tape_meas_N"/>
</dbReference>
<evidence type="ECO:0000259" key="2">
    <source>
        <dbReference type="Pfam" id="PF20155"/>
    </source>
</evidence>
<keyword evidence="4" id="KW-1185">Reference proteome</keyword>
<accession>A0ABX4QDP7</accession>
<reference evidence="3 4" key="1">
    <citation type="submission" date="2017-11" db="EMBL/GenBank/DDBJ databases">
        <title>Genome sequencing of a diverse group of Pseudomonas species.</title>
        <authorList>
            <person name="Loper J."/>
        </authorList>
    </citation>
    <scope>NUCLEOTIDE SEQUENCE [LARGE SCALE GENOMIC DNA]</scope>
    <source>
        <strain evidence="3 4">NCPPB 2192</strain>
    </source>
</reference>
<name>A0ABX4QDP7_PSETO</name>
<dbReference type="Pfam" id="PF20155">
    <property type="entry name" value="TMP_3"/>
    <property type="match status" value="1"/>
</dbReference>
<dbReference type="NCBIfam" id="TIGR02675">
    <property type="entry name" value="tape_meas_nterm"/>
    <property type="match status" value="1"/>
</dbReference>
<feature type="compositionally biased region" description="Basic and acidic residues" evidence="1">
    <location>
        <begin position="665"/>
        <end position="697"/>
    </location>
</feature>
<dbReference type="EMBL" id="PHHD01000001">
    <property type="protein sequence ID" value="PKA74925.1"/>
    <property type="molecule type" value="Genomic_DNA"/>
</dbReference>
<feature type="region of interest" description="Disordered" evidence="1">
    <location>
        <begin position="664"/>
        <end position="697"/>
    </location>
</feature>
<proteinExistence type="predicted"/>
<evidence type="ECO:0000313" key="4">
    <source>
        <dbReference type="Proteomes" id="UP000232891"/>
    </source>
</evidence>
<feature type="domain" description="Tape measure protein N-terminal" evidence="2">
    <location>
        <begin position="85"/>
        <end position="275"/>
    </location>
</feature>
<comment type="caution">
    <text evidence="3">The sequence shown here is derived from an EMBL/GenBank/DDBJ whole genome shotgun (WGS) entry which is preliminary data.</text>
</comment>
<dbReference type="Proteomes" id="UP000232891">
    <property type="component" value="Unassembled WGS sequence"/>
</dbReference>
<evidence type="ECO:0000313" key="3">
    <source>
        <dbReference type="EMBL" id="PKA74925.1"/>
    </source>
</evidence>